<dbReference type="GO" id="GO:0015031">
    <property type="term" value="P:protein transport"/>
    <property type="evidence" value="ECO:0007669"/>
    <property type="project" value="UniProtKB-KW"/>
</dbReference>
<dbReference type="PANTHER" id="PTHR21311:SF0">
    <property type="entry name" value="CONSERVED OLIGOMERIC GOLGI COMPLEX SUBUNIT 8"/>
    <property type="match status" value="1"/>
</dbReference>
<name>A0AAN9WIK8_9ORTH</name>
<evidence type="ECO:0000256" key="6">
    <source>
        <dbReference type="ARBA" id="ARBA00023034"/>
    </source>
</evidence>
<feature type="region of interest" description="Disordered" evidence="9">
    <location>
        <begin position="580"/>
        <end position="627"/>
    </location>
</feature>
<proteinExistence type="inferred from homology"/>
<reference evidence="10 11" key="1">
    <citation type="submission" date="2024-03" db="EMBL/GenBank/DDBJ databases">
        <title>The genome assembly and annotation of the cricket Gryllus longicercus Weissman &amp; Gray.</title>
        <authorList>
            <person name="Szrajer S."/>
            <person name="Gray D."/>
            <person name="Ylla G."/>
        </authorList>
    </citation>
    <scope>NUCLEOTIDE SEQUENCE [LARGE SCALE GENOMIC DNA]</scope>
    <source>
        <strain evidence="10">DAG 2021-001</strain>
        <tissue evidence="10">Whole body minus gut</tissue>
    </source>
</reference>
<evidence type="ECO:0000256" key="9">
    <source>
        <dbReference type="SAM" id="MobiDB-lite"/>
    </source>
</evidence>
<dbReference type="EMBL" id="JAZDUA010000024">
    <property type="protein sequence ID" value="KAK7872484.1"/>
    <property type="molecule type" value="Genomic_DNA"/>
</dbReference>
<comment type="subcellular location">
    <subcellularLocation>
        <location evidence="1">Golgi apparatus membrane</location>
        <topology evidence="1">Peripheral membrane protein</topology>
    </subcellularLocation>
</comment>
<evidence type="ECO:0000256" key="2">
    <source>
        <dbReference type="ARBA" id="ARBA00006419"/>
    </source>
</evidence>
<evidence type="ECO:0000256" key="5">
    <source>
        <dbReference type="ARBA" id="ARBA00022927"/>
    </source>
</evidence>
<comment type="similarity">
    <text evidence="2">Belongs to the COG8 family.</text>
</comment>
<dbReference type="GO" id="GO:0006891">
    <property type="term" value="P:intra-Golgi vesicle-mediated transport"/>
    <property type="evidence" value="ECO:0007669"/>
    <property type="project" value="TreeGrafter"/>
</dbReference>
<feature type="compositionally biased region" description="Basic and acidic residues" evidence="9">
    <location>
        <begin position="585"/>
        <end position="600"/>
    </location>
</feature>
<dbReference type="InterPro" id="IPR016632">
    <property type="entry name" value="COG8_Metazoal_Plant"/>
</dbReference>
<dbReference type="GO" id="GO:0000139">
    <property type="term" value="C:Golgi membrane"/>
    <property type="evidence" value="ECO:0007669"/>
    <property type="project" value="UniProtKB-SubCell"/>
</dbReference>
<keyword evidence="6" id="KW-0333">Golgi apparatus</keyword>
<evidence type="ECO:0000256" key="1">
    <source>
        <dbReference type="ARBA" id="ARBA00004395"/>
    </source>
</evidence>
<gene>
    <name evidence="10" type="ORF">R5R35_014274</name>
</gene>
<keyword evidence="4" id="KW-0813">Transport</keyword>
<evidence type="ECO:0000256" key="3">
    <source>
        <dbReference type="ARBA" id="ARBA00020983"/>
    </source>
</evidence>
<dbReference type="PIRSF" id="PIRSF015415">
    <property type="entry name" value="COG8"/>
    <property type="match status" value="1"/>
</dbReference>
<dbReference type="InterPro" id="IPR016159">
    <property type="entry name" value="Cullin_repeat-like_dom_sf"/>
</dbReference>
<dbReference type="SUPFAM" id="SSF74788">
    <property type="entry name" value="Cullin repeat-like"/>
    <property type="match status" value="1"/>
</dbReference>
<keyword evidence="7" id="KW-0472">Membrane</keyword>
<keyword evidence="5" id="KW-0653">Protein transport</keyword>
<dbReference type="GO" id="GO:0017119">
    <property type="term" value="C:Golgi transport complex"/>
    <property type="evidence" value="ECO:0007669"/>
    <property type="project" value="InterPro"/>
</dbReference>
<accession>A0AAN9WIK8</accession>
<dbReference type="Proteomes" id="UP001378592">
    <property type="component" value="Unassembled WGS sequence"/>
</dbReference>
<dbReference type="Pfam" id="PF04124">
    <property type="entry name" value="Dor1"/>
    <property type="match status" value="1"/>
</dbReference>
<protein>
    <recommendedName>
        <fullName evidence="3">Conserved oligomeric Golgi complex subunit 8</fullName>
    </recommendedName>
    <alternativeName>
        <fullName evidence="8">Component of oligomeric Golgi complex 8</fullName>
    </alternativeName>
</protein>
<dbReference type="PANTHER" id="PTHR21311">
    <property type="entry name" value="CONSERVED OLIGOMERIC GOLGI COMPLEX COMPONENT 8"/>
    <property type="match status" value="1"/>
</dbReference>
<evidence type="ECO:0000313" key="11">
    <source>
        <dbReference type="Proteomes" id="UP001378592"/>
    </source>
</evidence>
<sequence length="655" mass="73427">MEVEAENVLKLLFPDSVPESWKENPDFALYLSKLGSYGVEQLSKEPERLAEEKATVLEQTQDLVFTNYKTFIHTAECSREIFKEFSNVEKRLGSLVERLPELTRRCQAFSQASSEIATHRRLNSLTLTRNAQLLEILELPQLMDTCVRNGNYEEALELAAYVRRLGKKHGNIPIIESVVRDVETAWVTMLHQLLQQLRCDLPLPRCLQVVGFLRRMQLFSEPELRLKFLQARGAWLQGLLQAIPSADPHHHLSKTIELSRIHLFNIVTQYRAIFSDDEPLLPTSRDNNINESAVFYSWITEKVAHFLHTLEKDLERSQGSSLDSVVGQCMYFGLSFSRVGADFRGLLAPIFVRVVSQNFQASVKKATKKFEQEMESFVLSKSTAAAAAAAVSSRSVTNTTEQKPEIPPNSLLEFYVLAEYCNGMLTAFNELRVCAPVAVCQIVTESLKLSLKTVVERTAHWHWQESQADLSNTERDALRRFCSLLALELIPYMQRCLHLVFPVADVALRLAVPAHQLQKEGITYLDQADIIKPLQHILPISSPILGLANLDTVTSDKPTGNNEISDGTVNSSVPIANVQTSSAGIEHEDSISEVATKETSGEASATGSEQKENKAPETEKPVTGVNSVNLSIQISNLDLQEVKERKSQSEHSEEK</sequence>
<evidence type="ECO:0000256" key="4">
    <source>
        <dbReference type="ARBA" id="ARBA00022448"/>
    </source>
</evidence>
<keyword evidence="11" id="KW-1185">Reference proteome</keyword>
<feature type="compositionally biased region" description="Basic and acidic residues" evidence="9">
    <location>
        <begin position="609"/>
        <end position="620"/>
    </location>
</feature>
<dbReference type="InterPro" id="IPR007255">
    <property type="entry name" value="COG8"/>
</dbReference>
<evidence type="ECO:0000313" key="10">
    <source>
        <dbReference type="EMBL" id="KAK7872484.1"/>
    </source>
</evidence>
<comment type="caution">
    <text evidence="10">The sequence shown here is derived from an EMBL/GenBank/DDBJ whole genome shotgun (WGS) entry which is preliminary data.</text>
</comment>
<evidence type="ECO:0000256" key="7">
    <source>
        <dbReference type="ARBA" id="ARBA00023136"/>
    </source>
</evidence>
<evidence type="ECO:0000256" key="8">
    <source>
        <dbReference type="ARBA" id="ARBA00031347"/>
    </source>
</evidence>
<dbReference type="AlphaFoldDB" id="A0AAN9WIK8"/>
<organism evidence="10 11">
    <name type="scientific">Gryllus longicercus</name>
    <dbReference type="NCBI Taxonomy" id="2509291"/>
    <lineage>
        <taxon>Eukaryota</taxon>
        <taxon>Metazoa</taxon>
        <taxon>Ecdysozoa</taxon>
        <taxon>Arthropoda</taxon>
        <taxon>Hexapoda</taxon>
        <taxon>Insecta</taxon>
        <taxon>Pterygota</taxon>
        <taxon>Neoptera</taxon>
        <taxon>Polyneoptera</taxon>
        <taxon>Orthoptera</taxon>
        <taxon>Ensifera</taxon>
        <taxon>Gryllidea</taxon>
        <taxon>Grylloidea</taxon>
        <taxon>Gryllidae</taxon>
        <taxon>Gryllinae</taxon>
        <taxon>Gryllus</taxon>
    </lineage>
</organism>